<dbReference type="Proteomes" id="UP000195877">
    <property type="component" value="Chromosome 1"/>
</dbReference>
<reference evidence="1 3" key="1">
    <citation type="submission" date="2017-05" db="EMBL/GenBank/DDBJ databases">
        <authorList>
            <person name="Blom J."/>
        </authorList>
    </citation>
    <scope>NUCLEOTIDE SEQUENCE [LARGE SCALE GENOMIC DNA]</scope>
    <source>
        <strain evidence="1">PD885</strain>
    </source>
</reference>
<reference evidence="2 4" key="2">
    <citation type="submission" date="2017-05" db="EMBL/GenBank/DDBJ databases">
        <authorList>
            <person name="Song R."/>
            <person name="Chenine A.L."/>
            <person name="Ruprecht R.M."/>
        </authorList>
    </citation>
    <scope>NUCLEOTIDE SEQUENCE [LARGE SCALE GENOMIC DNA]</scope>
    <source>
        <strain evidence="2">PD5205</strain>
    </source>
</reference>
<dbReference type="Proteomes" id="UP000195953">
    <property type="component" value="Chromosome 1"/>
</dbReference>
<accession>A0A1Y6H8U5</accession>
<dbReference type="EMBL" id="LT853882">
    <property type="protein sequence ID" value="SMQ99928.1"/>
    <property type="molecule type" value="Genomic_DNA"/>
</dbReference>
<evidence type="ECO:0000313" key="1">
    <source>
        <dbReference type="EMBL" id="SMQ99928.1"/>
    </source>
</evidence>
<name>A0A1Y6H8U5_9XANT</name>
<proteinExistence type="predicted"/>
<organism evidence="2 4">
    <name type="scientific">Xanthomonas fragariae</name>
    <dbReference type="NCBI Taxonomy" id="48664"/>
    <lineage>
        <taxon>Bacteria</taxon>
        <taxon>Pseudomonadati</taxon>
        <taxon>Pseudomonadota</taxon>
        <taxon>Gammaproteobacteria</taxon>
        <taxon>Lysobacterales</taxon>
        <taxon>Lysobacteraceae</taxon>
        <taxon>Xanthomonas</taxon>
    </lineage>
</organism>
<protein>
    <submittedName>
        <fullName evidence="2">Uncharacterized protein</fullName>
    </submittedName>
</protein>
<dbReference type="EMBL" id="LT853885">
    <property type="protein sequence ID" value="SMR02619.1"/>
    <property type="molecule type" value="Genomic_DNA"/>
</dbReference>
<evidence type="ECO:0000313" key="4">
    <source>
        <dbReference type="Proteomes" id="UP000195953"/>
    </source>
</evidence>
<keyword evidence="3" id="KW-1185">Reference proteome</keyword>
<evidence type="ECO:0000313" key="2">
    <source>
        <dbReference type="EMBL" id="SMR02619.1"/>
    </source>
</evidence>
<sequence>MRGEDENNASLFTSVRLENFVLSEHMLLQVL</sequence>
<dbReference type="AlphaFoldDB" id="A0A1Y6H8U5"/>
<evidence type="ECO:0000313" key="3">
    <source>
        <dbReference type="Proteomes" id="UP000195877"/>
    </source>
</evidence>
<gene>
    <name evidence="2" type="ORF">PD5205_01308</name>
    <name evidence="1" type="ORF">PD885_02698</name>
</gene>